<dbReference type="EMBL" id="BLKC01000023">
    <property type="protein sequence ID" value="GFF34345.1"/>
    <property type="molecule type" value="Genomic_DNA"/>
</dbReference>
<dbReference type="InterPro" id="IPR011701">
    <property type="entry name" value="MFS"/>
</dbReference>
<evidence type="ECO:0000259" key="6">
    <source>
        <dbReference type="PROSITE" id="PS50850"/>
    </source>
</evidence>
<proteinExistence type="predicted"/>
<evidence type="ECO:0000313" key="7">
    <source>
        <dbReference type="EMBL" id="GFF34345.1"/>
    </source>
</evidence>
<evidence type="ECO:0000256" key="4">
    <source>
        <dbReference type="ARBA" id="ARBA00023136"/>
    </source>
</evidence>
<feature type="transmembrane region" description="Helical" evidence="5">
    <location>
        <begin position="478"/>
        <end position="498"/>
    </location>
</feature>
<dbReference type="Proteomes" id="UP000465221">
    <property type="component" value="Unassembled WGS sequence"/>
</dbReference>
<dbReference type="Gene3D" id="1.20.1250.20">
    <property type="entry name" value="MFS general substrate transporter like domains"/>
    <property type="match status" value="1"/>
</dbReference>
<feature type="transmembrane region" description="Helical" evidence="5">
    <location>
        <begin position="412"/>
        <end position="437"/>
    </location>
</feature>
<feature type="transmembrane region" description="Helical" evidence="5">
    <location>
        <begin position="297"/>
        <end position="323"/>
    </location>
</feature>
<evidence type="ECO:0000256" key="2">
    <source>
        <dbReference type="ARBA" id="ARBA00022692"/>
    </source>
</evidence>
<keyword evidence="2 5" id="KW-0812">Transmembrane</keyword>
<evidence type="ECO:0000256" key="1">
    <source>
        <dbReference type="ARBA" id="ARBA00004141"/>
    </source>
</evidence>
<dbReference type="InterPro" id="IPR036259">
    <property type="entry name" value="MFS_trans_sf"/>
</dbReference>
<gene>
    <name evidence="7" type="ORF">IFM46972_04193</name>
</gene>
<feature type="transmembrane region" description="Helical" evidence="5">
    <location>
        <begin position="444"/>
        <end position="466"/>
    </location>
</feature>
<feature type="transmembrane region" description="Helical" evidence="5">
    <location>
        <begin position="73"/>
        <end position="94"/>
    </location>
</feature>
<dbReference type="SUPFAM" id="SSF103473">
    <property type="entry name" value="MFS general substrate transporter"/>
    <property type="match status" value="1"/>
</dbReference>
<keyword evidence="4 5" id="KW-0472">Membrane</keyword>
<dbReference type="PANTHER" id="PTHR23502">
    <property type="entry name" value="MAJOR FACILITATOR SUPERFAMILY"/>
    <property type="match status" value="1"/>
</dbReference>
<dbReference type="GO" id="GO:0022857">
    <property type="term" value="F:transmembrane transporter activity"/>
    <property type="evidence" value="ECO:0007669"/>
    <property type="project" value="InterPro"/>
</dbReference>
<evidence type="ECO:0000313" key="8">
    <source>
        <dbReference type="Proteomes" id="UP000465221"/>
    </source>
</evidence>
<name>A0A8H3NQN9_9EURO</name>
<evidence type="ECO:0000256" key="3">
    <source>
        <dbReference type="ARBA" id="ARBA00022989"/>
    </source>
</evidence>
<dbReference type="Pfam" id="PF07690">
    <property type="entry name" value="MFS_1"/>
    <property type="match status" value="1"/>
</dbReference>
<dbReference type="FunFam" id="1.20.1250.20:FF:000475">
    <property type="entry name" value="MFS multidrug transporter, putative"/>
    <property type="match status" value="1"/>
</dbReference>
<dbReference type="GO" id="GO:0016020">
    <property type="term" value="C:membrane"/>
    <property type="evidence" value="ECO:0007669"/>
    <property type="project" value="UniProtKB-SubCell"/>
</dbReference>
<evidence type="ECO:0000256" key="5">
    <source>
        <dbReference type="SAM" id="Phobius"/>
    </source>
</evidence>
<dbReference type="PANTHER" id="PTHR23502:SF157">
    <property type="entry name" value="MAJOR FACILITATOR SUPERFAMILY (MFS) PROFILE DOMAIN-CONTAINING PROTEIN-RELATED"/>
    <property type="match status" value="1"/>
</dbReference>
<dbReference type="InterPro" id="IPR020846">
    <property type="entry name" value="MFS_dom"/>
</dbReference>
<feature type="transmembrane region" description="Helical" evidence="5">
    <location>
        <begin position="139"/>
        <end position="158"/>
    </location>
</feature>
<accession>A0A8H3NQN9</accession>
<feature type="transmembrane region" description="Helical" evidence="5">
    <location>
        <begin position="382"/>
        <end position="400"/>
    </location>
</feature>
<feature type="transmembrane region" description="Helical" evidence="5">
    <location>
        <begin position="195"/>
        <end position="221"/>
    </location>
</feature>
<feature type="transmembrane region" description="Helical" evidence="5">
    <location>
        <begin position="106"/>
        <end position="127"/>
    </location>
</feature>
<dbReference type="AlphaFoldDB" id="A0A8H3NQN9"/>
<keyword evidence="3 5" id="KW-1133">Transmembrane helix</keyword>
<dbReference type="PROSITE" id="PS50850">
    <property type="entry name" value="MFS"/>
    <property type="match status" value="1"/>
</dbReference>
<reference evidence="7 8" key="1">
    <citation type="submission" date="2020-01" db="EMBL/GenBank/DDBJ databases">
        <title>Draft genome sequence of Aspergillus udagawae IFM 46972.</title>
        <authorList>
            <person name="Takahashi H."/>
            <person name="Yaguchi T."/>
        </authorList>
    </citation>
    <scope>NUCLEOTIDE SEQUENCE [LARGE SCALE GENOMIC DNA]</scope>
    <source>
        <strain evidence="7 8">IFM 46972</strain>
    </source>
</reference>
<feature type="transmembrane region" description="Helical" evidence="5">
    <location>
        <begin position="227"/>
        <end position="246"/>
    </location>
</feature>
<feature type="domain" description="Major facilitator superfamily (MFS) profile" evidence="6">
    <location>
        <begin position="69"/>
        <end position="499"/>
    </location>
</feature>
<comment type="subcellular location">
    <subcellularLocation>
        <location evidence="1">Membrane</location>
        <topology evidence="1">Multi-pass membrane protein</topology>
    </subcellularLocation>
</comment>
<comment type="caution">
    <text evidence="7">The sequence shown here is derived from an EMBL/GenBank/DDBJ whole genome shotgun (WGS) entry which is preliminary data.</text>
</comment>
<organism evidence="7 8">
    <name type="scientific">Aspergillus udagawae</name>
    <dbReference type="NCBI Taxonomy" id="91492"/>
    <lineage>
        <taxon>Eukaryota</taxon>
        <taxon>Fungi</taxon>
        <taxon>Dikarya</taxon>
        <taxon>Ascomycota</taxon>
        <taxon>Pezizomycotina</taxon>
        <taxon>Eurotiomycetes</taxon>
        <taxon>Eurotiomycetidae</taxon>
        <taxon>Eurotiales</taxon>
        <taxon>Aspergillaceae</taxon>
        <taxon>Aspergillus</taxon>
        <taxon>Aspergillus subgen. Fumigati</taxon>
    </lineage>
</organism>
<protein>
    <submittedName>
        <fullName evidence="7">Uncharacterized transporter C36.03c</fullName>
    </submittedName>
</protein>
<feature type="transmembrane region" description="Helical" evidence="5">
    <location>
        <begin position="343"/>
        <end position="361"/>
    </location>
</feature>
<sequence length="528" mass="58423">MAFFPPPSLSDTMSQIMESKELCVAPSPIDEGLFQQQLDLQGLKLTPDGFVHWKPGNKRHPRNWSKLRKAHDVSVILLLEMFTTLVSAAGSAAANASHEEFNISKTVSIFLFVPMYLIGQGIGSIVFPPYSEAFGRKKLYIVSTAMYSVSCIIIAIVPSVTGVVVGRLLSGFLSAIPTNVVAGSIEDMFNAKDRIWFLSLWMMLAPWGLALGPIYSTYIIYALNWRWVFYVAAIVTGFIACLLLGIRESRPPLLLDHEVRHLCQALGKETPIVVQSLNPDRIPDLRTFFTMALFRPIFLFFTEPIVFLVSIISAIPFTLIYMFTEALPPIYQSFGMTPTHSCLPFLGLGLGCMLGMLTRIHDYKLITSRHRQRLPLRPEDKLLGFMIGAPVFALGLWLFAWTIPPAITTVHWMVPTVALVAIGYAATEFGSVLTVYLADSYLSYAASGFAAQTILRTILSAAFPLFAPAMFGSLGANVAASVLAAIATVFCLVPPLFARFGERIRAKSRFARYSLDVYNRITVDEEGF</sequence>